<protein>
    <recommendedName>
        <fullName evidence="8">Prenylcysteine lyase domain-containing protein</fullName>
    </recommendedName>
</protein>
<dbReference type="Pfam" id="PF07156">
    <property type="entry name" value="Prenylcys_lyase"/>
    <property type="match status" value="1"/>
</dbReference>
<dbReference type="Proteomes" id="UP001279734">
    <property type="component" value="Unassembled WGS sequence"/>
</dbReference>
<keyword evidence="3" id="KW-0285">Flavoprotein</keyword>
<dbReference type="PIRSF" id="PIRSF036292">
    <property type="entry name" value="Prenylcysteine_oxidase"/>
    <property type="match status" value="1"/>
</dbReference>
<dbReference type="InterPro" id="IPR017046">
    <property type="entry name" value="Prenylcysteine_Oxase1"/>
</dbReference>
<keyword evidence="6" id="KW-0560">Oxidoreductase</keyword>
<dbReference type="GO" id="GO:0030327">
    <property type="term" value="P:prenylated protein catabolic process"/>
    <property type="evidence" value="ECO:0007669"/>
    <property type="project" value="TreeGrafter"/>
</dbReference>
<evidence type="ECO:0000256" key="5">
    <source>
        <dbReference type="ARBA" id="ARBA00022827"/>
    </source>
</evidence>
<comment type="caution">
    <text evidence="9">The sequence shown here is derived from an EMBL/GenBank/DDBJ whole genome shotgun (WGS) entry which is preliminary data.</text>
</comment>
<dbReference type="EMBL" id="BSYO01000001">
    <property type="protein sequence ID" value="GMG99825.1"/>
    <property type="molecule type" value="Genomic_DNA"/>
</dbReference>
<evidence type="ECO:0000256" key="2">
    <source>
        <dbReference type="ARBA" id="ARBA00009967"/>
    </source>
</evidence>
<accession>A0AAD3RXP0</accession>
<dbReference type="FunFam" id="3.50.50.60:FF:000430">
    <property type="entry name" value="Farnesylcysteine lyase"/>
    <property type="match status" value="1"/>
</dbReference>
<comment type="cofactor">
    <cofactor evidence="1">
        <name>FAD</name>
        <dbReference type="ChEBI" id="CHEBI:57692"/>
    </cofactor>
</comment>
<keyword evidence="7" id="KW-0325">Glycoprotein</keyword>
<dbReference type="PANTHER" id="PTHR15944">
    <property type="entry name" value="FARNESYLCYSTEINE LYASE"/>
    <property type="match status" value="1"/>
</dbReference>
<comment type="similarity">
    <text evidence="2">Belongs to the prenylcysteine oxidase family.</text>
</comment>
<feature type="domain" description="Prenylcysteine lyase" evidence="8">
    <location>
        <begin position="162"/>
        <end position="489"/>
    </location>
</feature>
<reference evidence="9" key="1">
    <citation type="submission" date="2023-05" db="EMBL/GenBank/DDBJ databases">
        <title>Nepenthes gracilis genome sequencing.</title>
        <authorList>
            <person name="Fukushima K."/>
        </authorList>
    </citation>
    <scope>NUCLEOTIDE SEQUENCE</scope>
    <source>
        <strain evidence="9">SING2019-196</strain>
    </source>
</reference>
<sequence length="513" mass="56641">MHTLADYRTILLLLVRHVTVVTNLGPCFLLLISPSPLHHSSPPPATVCIVGSGIAGSSLAHFLRRYSAHPSRIGTIRIFERNGVVGGRMATVTVANEIFEAGASILHPKNYHALNFTNLLNLKEKTKTDNDDLISLGIWDGSKFVFKTLSVDSKFPFIQKVVAQINSLRLLWRYGASLFKMESYVESTLDKFLKYYESFDSRPFFATVEEMLEWSGLRNLPARTLQEELIDAGLSALLIEELVTVITRINYGQSVTMSGLAGSIALAGSGGNLWAVEGGNWQMAAGLINISRVALHLHEEIETISNLGESYELNSTKGNSYSCEVAVVATPLDELNIQFTPPISIPERKLQHTHTTFIRGLLNPIYFGLKAISEIPELVGTLEDPNIPFSSISVLKKHMENDMTYKIFSREPLADALLDKIFRVRQETIRIDWGAYPHYKAPETFAPFILDRLHLYYVNAFESAASAMETGAVAAENIARLILSRLSGDPQSSLSTMKNSSAAADSAGLHVDL</sequence>
<evidence type="ECO:0000256" key="3">
    <source>
        <dbReference type="ARBA" id="ARBA00022630"/>
    </source>
</evidence>
<dbReference type="GO" id="GO:0030328">
    <property type="term" value="P:prenylcysteine catabolic process"/>
    <property type="evidence" value="ECO:0007669"/>
    <property type="project" value="InterPro"/>
</dbReference>
<name>A0AAD3RXP0_NEPGR</name>
<evidence type="ECO:0000313" key="10">
    <source>
        <dbReference type="Proteomes" id="UP001279734"/>
    </source>
</evidence>
<evidence type="ECO:0000256" key="1">
    <source>
        <dbReference type="ARBA" id="ARBA00001974"/>
    </source>
</evidence>
<evidence type="ECO:0000256" key="6">
    <source>
        <dbReference type="ARBA" id="ARBA00023002"/>
    </source>
</evidence>
<dbReference type="PANTHER" id="PTHR15944:SF0">
    <property type="entry name" value="PRENYLCYSTEINE LYASE DOMAIN-CONTAINING PROTEIN"/>
    <property type="match status" value="1"/>
</dbReference>
<dbReference type="SUPFAM" id="SSF51905">
    <property type="entry name" value="FAD/NAD(P)-binding domain"/>
    <property type="match status" value="1"/>
</dbReference>
<proteinExistence type="inferred from homology"/>
<dbReference type="InterPro" id="IPR036188">
    <property type="entry name" value="FAD/NAD-bd_sf"/>
</dbReference>
<evidence type="ECO:0000256" key="4">
    <source>
        <dbReference type="ARBA" id="ARBA00022729"/>
    </source>
</evidence>
<evidence type="ECO:0000313" key="9">
    <source>
        <dbReference type="EMBL" id="GMG99825.1"/>
    </source>
</evidence>
<evidence type="ECO:0000259" key="8">
    <source>
        <dbReference type="Pfam" id="PF07156"/>
    </source>
</evidence>
<dbReference type="GO" id="GO:0001735">
    <property type="term" value="F:prenylcysteine oxidase activity"/>
    <property type="evidence" value="ECO:0007669"/>
    <property type="project" value="InterPro"/>
</dbReference>
<dbReference type="Pfam" id="PF13450">
    <property type="entry name" value="NAD_binding_8"/>
    <property type="match status" value="1"/>
</dbReference>
<organism evidence="9 10">
    <name type="scientific">Nepenthes gracilis</name>
    <name type="common">Slender pitcher plant</name>
    <dbReference type="NCBI Taxonomy" id="150966"/>
    <lineage>
        <taxon>Eukaryota</taxon>
        <taxon>Viridiplantae</taxon>
        <taxon>Streptophyta</taxon>
        <taxon>Embryophyta</taxon>
        <taxon>Tracheophyta</taxon>
        <taxon>Spermatophyta</taxon>
        <taxon>Magnoliopsida</taxon>
        <taxon>eudicotyledons</taxon>
        <taxon>Gunneridae</taxon>
        <taxon>Pentapetalae</taxon>
        <taxon>Caryophyllales</taxon>
        <taxon>Nepenthaceae</taxon>
        <taxon>Nepenthes</taxon>
    </lineage>
</organism>
<keyword evidence="5" id="KW-0274">FAD</keyword>
<evidence type="ECO:0000256" key="7">
    <source>
        <dbReference type="ARBA" id="ARBA00023180"/>
    </source>
</evidence>
<dbReference type="AlphaFoldDB" id="A0AAD3RXP0"/>
<gene>
    <name evidence="9" type="ORF">Nepgr_001665</name>
</gene>
<dbReference type="InterPro" id="IPR010795">
    <property type="entry name" value="Prenylcys_lyase"/>
</dbReference>
<keyword evidence="10" id="KW-1185">Reference proteome</keyword>
<keyword evidence="4" id="KW-0732">Signal</keyword>
<dbReference type="Gene3D" id="3.50.50.60">
    <property type="entry name" value="FAD/NAD(P)-binding domain"/>
    <property type="match status" value="1"/>
</dbReference>